<dbReference type="InterPro" id="IPR046179">
    <property type="entry name" value="DUF6188"/>
</dbReference>
<dbReference type="RefSeq" id="WP_367998312.1">
    <property type="nucleotide sequence ID" value="NZ_BAAAWK010000001.1"/>
</dbReference>
<dbReference type="EMBL" id="BJMD01000008">
    <property type="protein sequence ID" value="GEB18873.1"/>
    <property type="molecule type" value="Genomic_DNA"/>
</dbReference>
<evidence type="ECO:0000313" key="2">
    <source>
        <dbReference type="Proteomes" id="UP000317715"/>
    </source>
</evidence>
<dbReference type="Proteomes" id="UP000317715">
    <property type="component" value="Unassembled WGS sequence"/>
</dbReference>
<organism evidence="1 2">
    <name type="scientific">Paenarthrobacter aurescens</name>
    <name type="common">Arthrobacter aurescens</name>
    <dbReference type="NCBI Taxonomy" id="43663"/>
    <lineage>
        <taxon>Bacteria</taxon>
        <taxon>Bacillati</taxon>
        <taxon>Actinomycetota</taxon>
        <taxon>Actinomycetes</taxon>
        <taxon>Micrococcales</taxon>
        <taxon>Micrococcaceae</taxon>
        <taxon>Paenarthrobacter</taxon>
    </lineage>
</organism>
<dbReference type="Pfam" id="PF19686">
    <property type="entry name" value="DUF6188"/>
    <property type="match status" value="1"/>
</dbReference>
<comment type="caution">
    <text evidence="1">The sequence shown here is derived from an EMBL/GenBank/DDBJ whole genome shotgun (WGS) entry which is preliminary data.</text>
</comment>
<evidence type="ECO:0000313" key="1">
    <source>
        <dbReference type="EMBL" id="GEB18873.1"/>
    </source>
</evidence>
<dbReference type="AlphaFoldDB" id="A0A4Y3NCC6"/>
<reference evidence="1 2" key="1">
    <citation type="submission" date="2019-06" db="EMBL/GenBank/DDBJ databases">
        <title>Whole genome shotgun sequence of Paenarthrobacter aurescens NBRC 12136.</title>
        <authorList>
            <person name="Hosoyama A."/>
            <person name="Uohara A."/>
            <person name="Ohji S."/>
            <person name="Ichikawa N."/>
        </authorList>
    </citation>
    <scope>NUCLEOTIDE SEQUENCE [LARGE SCALE GENOMIC DNA]</scope>
    <source>
        <strain evidence="1 2">NBRC 12136</strain>
    </source>
</reference>
<dbReference type="GeneID" id="97300118"/>
<keyword evidence="2" id="KW-1185">Reference proteome</keyword>
<sequence>MNKPTGDRPPLRTWPTAPDTIVRCLVDYGFSIETAGGFLLRIGSEFSFKTSNGVRHELDPAKEPAFLGPALSIARTTLTAGFANDAGALHVEFANGSEIDVPANDRYEA</sequence>
<protein>
    <submittedName>
        <fullName evidence="1">Uncharacterized protein</fullName>
    </submittedName>
</protein>
<proteinExistence type="predicted"/>
<accession>A0A4Y3NCC6</accession>
<gene>
    <name evidence="1" type="ORF">AAU01_16280</name>
</gene>
<name>A0A4Y3NCC6_PAEAU</name>